<gene>
    <name evidence="3" type="ORF">GQ607_012604</name>
</gene>
<dbReference type="EMBL" id="WOWK01000086">
    <property type="protein sequence ID" value="KAF0320183.1"/>
    <property type="molecule type" value="Genomic_DNA"/>
</dbReference>
<keyword evidence="2" id="KW-0472">Membrane</keyword>
<proteinExistence type="predicted"/>
<sequence>MSGFRRAAVRASVALQKETGKKRLMVAEVPACAALQAQWFSEVWCVCGWGCLPCRRGACEQCFFAGIPSFFLAAWLLAWVSSGQLPSRMETKRRPGPDMTGRAETPSRIRTRVDSTFFFQRRLSPATRTRSEYTNRNQ</sequence>
<reference evidence="3 4" key="1">
    <citation type="submission" date="2019-12" db="EMBL/GenBank/DDBJ databases">
        <title>A genome sequence resource for the geographically widespread anthracnose pathogen Colletotrichum asianum.</title>
        <authorList>
            <person name="Meng Y."/>
        </authorList>
    </citation>
    <scope>NUCLEOTIDE SEQUENCE [LARGE SCALE GENOMIC DNA]</scope>
    <source>
        <strain evidence="3 4">ICMP 18580</strain>
    </source>
</reference>
<comment type="caution">
    <text evidence="3">The sequence shown here is derived from an EMBL/GenBank/DDBJ whole genome shotgun (WGS) entry which is preliminary data.</text>
</comment>
<organism evidence="3 4">
    <name type="scientific">Colletotrichum asianum</name>
    <dbReference type="NCBI Taxonomy" id="702518"/>
    <lineage>
        <taxon>Eukaryota</taxon>
        <taxon>Fungi</taxon>
        <taxon>Dikarya</taxon>
        <taxon>Ascomycota</taxon>
        <taxon>Pezizomycotina</taxon>
        <taxon>Sordariomycetes</taxon>
        <taxon>Hypocreomycetidae</taxon>
        <taxon>Glomerellales</taxon>
        <taxon>Glomerellaceae</taxon>
        <taxon>Colletotrichum</taxon>
        <taxon>Colletotrichum gloeosporioides species complex</taxon>
    </lineage>
</organism>
<evidence type="ECO:0000256" key="1">
    <source>
        <dbReference type="SAM" id="MobiDB-lite"/>
    </source>
</evidence>
<feature type="region of interest" description="Disordered" evidence="1">
    <location>
        <begin position="87"/>
        <end position="106"/>
    </location>
</feature>
<dbReference type="Proteomes" id="UP000434172">
    <property type="component" value="Unassembled WGS sequence"/>
</dbReference>
<evidence type="ECO:0000256" key="2">
    <source>
        <dbReference type="SAM" id="Phobius"/>
    </source>
</evidence>
<protein>
    <submittedName>
        <fullName evidence="3">Uncharacterized protein</fullName>
    </submittedName>
</protein>
<keyword evidence="2" id="KW-1133">Transmembrane helix</keyword>
<accession>A0A8H3ZI74</accession>
<keyword evidence="4" id="KW-1185">Reference proteome</keyword>
<evidence type="ECO:0000313" key="4">
    <source>
        <dbReference type="Proteomes" id="UP000434172"/>
    </source>
</evidence>
<dbReference type="AlphaFoldDB" id="A0A8H3ZI74"/>
<feature type="transmembrane region" description="Helical" evidence="2">
    <location>
        <begin position="62"/>
        <end position="80"/>
    </location>
</feature>
<keyword evidence="2" id="KW-0812">Transmembrane</keyword>
<evidence type="ECO:0000313" key="3">
    <source>
        <dbReference type="EMBL" id="KAF0320183.1"/>
    </source>
</evidence>
<name>A0A8H3ZI74_9PEZI</name>